<sequence length="469" mass="50084">PEDRYASAEEVIADLRRALIHPSGFSQAFARKTRGKRYAGPEGAVSEVPVPVQESKDAVLAQEADADQERSVPSRKAGSSASGRPEGDGPRKRKPQQMDISHQLERIFAVTGVVAAILIVAVLIFVVLHLGGLLKSKPSGESPAGQAAETSMAEVTTAALAEGQVYMPQVVGLLEEDARELLDDSGIRMVVSSEETSDRYPSGYVMAQEYPEGTVLERNSTITVKVSKGSGTIDLAGLGLEGMEFQAARTLLQEKNLVVASNEESSDTIPAGNVIRYSPQMLREGETVTLTISSGPAMLPVPDVTGMTPEAANELLTASGFVPEAAGSDYSSDVEEGLVFNQTITVGSTAPRGTVIQYTVSLGPEETLIGKTSYIGSIDKEYKLSLNYGPGYAETSVRIVIRLRQDVDGKPVYRNLIEPRTVVGDSVIPISFSRIVGADGVEEGTVELVDLDKDQVLVSYPVSFFKTEE</sequence>
<dbReference type="SUPFAM" id="SSF54184">
    <property type="entry name" value="Penicillin-binding protein 2x (pbp-2x), c-terminal domain"/>
    <property type="match status" value="1"/>
</dbReference>
<dbReference type="Pfam" id="PF03793">
    <property type="entry name" value="PASTA"/>
    <property type="match status" value="3"/>
</dbReference>
<comment type="caution">
    <text evidence="4">The sequence shown here is derived from an EMBL/GenBank/DDBJ whole genome shotgun (WGS) entry which is preliminary data.</text>
</comment>
<feature type="transmembrane region" description="Helical" evidence="2">
    <location>
        <begin position="107"/>
        <end position="130"/>
    </location>
</feature>
<keyword evidence="2" id="KW-0812">Transmembrane</keyword>
<evidence type="ECO:0000313" key="5">
    <source>
        <dbReference type="Proteomes" id="UP000886860"/>
    </source>
</evidence>
<evidence type="ECO:0000256" key="1">
    <source>
        <dbReference type="SAM" id="MobiDB-lite"/>
    </source>
</evidence>
<organism evidence="4 5">
    <name type="scientific">Candidatus Caccovicinus merdipullorum</name>
    <dbReference type="NCBI Taxonomy" id="2840724"/>
    <lineage>
        <taxon>Bacteria</taxon>
        <taxon>Bacillati</taxon>
        <taxon>Bacillota</taxon>
        <taxon>Clostridia</taxon>
        <taxon>Eubacteriales</taxon>
        <taxon>Candidatus Caccovicinus</taxon>
    </lineage>
</organism>
<dbReference type="InterPro" id="IPR005543">
    <property type="entry name" value="PASTA_dom"/>
</dbReference>
<feature type="domain" description="PASTA" evidence="3">
    <location>
        <begin position="295"/>
        <end position="362"/>
    </location>
</feature>
<dbReference type="PROSITE" id="PS51178">
    <property type="entry name" value="PASTA"/>
    <property type="match status" value="2"/>
</dbReference>
<name>A0A9D1GHD6_9FIRM</name>
<feature type="region of interest" description="Disordered" evidence="1">
    <location>
        <begin position="30"/>
        <end position="98"/>
    </location>
</feature>
<proteinExistence type="predicted"/>
<dbReference type="CDD" id="cd06577">
    <property type="entry name" value="PASTA_pknB"/>
    <property type="match status" value="3"/>
</dbReference>
<reference evidence="4" key="2">
    <citation type="journal article" date="2021" name="PeerJ">
        <title>Extensive microbial diversity within the chicken gut microbiome revealed by metagenomics and culture.</title>
        <authorList>
            <person name="Gilroy R."/>
            <person name="Ravi A."/>
            <person name="Getino M."/>
            <person name="Pursley I."/>
            <person name="Horton D.L."/>
            <person name="Alikhan N.F."/>
            <person name="Baker D."/>
            <person name="Gharbi K."/>
            <person name="Hall N."/>
            <person name="Watson M."/>
            <person name="Adriaenssens E.M."/>
            <person name="Foster-Nyarko E."/>
            <person name="Jarju S."/>
            <person name="Secka A."/>
            <person name="Antonio M."/>
            <person name="Oren A."/>
            <person name="Chaudhuri R.R."/>
            <person name="La Ragione R."/>
            <person name="Hildebrand F."/>
            <person name="Pallen M.J."/>
        </authorList>
    </citation>
    <scope>NUCLEOTIDE SEQUENCE</scope>
    <source>
        <strain evidence="4">CHK123-3438</strain>
    </source>
</reference>
<accession>A0A9D1GHD6</accession>
<reference evidence="4" key="1">
    <citation type="submission" date="2020-10" db="EMBL/GenBank/DDBJ databases">
        <authorList>
            <person name="Gilroy R."/>
        </authorList>
    </citation>
    <scope>NUCLEOTIDE SEQUENCE</scope>
    <source>
        <strain evidence="4">CHK123-3438</strain>
    </source>
</reference>
<keyword evidence="2" id="KW-1133">Transmembrane helix</keyword>
<feature type="domain" description="PASTA" evidence="3">
    <location>
        <begin position="161"/>
        <end position="228"/>
    </location>
</feature>
<evidence type="ECO:0000256" key="2">
    <source>
        <dbReference type="SAM" id="Phobius"/>
    </source>
</evidence>
<protein>
    <submittedName>
        <fullName evidence="4">PASTA domain-containing protein</fullName>
    </submittedName>
</protein>
<dbReference type="EMBL" id="DVKS01000046">
    <property type="protein sequence ID" value="HIT41010.1"/>
    <property type="molecule type" value="Genomic_DNA"/>
</dbReference>
<dbReference type="Gene3D" id="3.30.10.20">
    <property type="match status" value="3"/>
</dbReference>
<feature type="non-terminal residue" evidence="4">
    <location>
        <position position="1"/>
    </location>
</feature>
<keyword evidence="2" id="KW-0472">Membrane</keyword>
<evidence type="ECO:0000313" key="4">
    <source>
        <dbReference type="EMBL" id="HIT41010.1"/>
    </source>
</evidence>
<dbReference type="Proteomes" id="UP000886860">
    <property type="component" value="Unassembled WGS sequence"/>
</dbReference>
<evidence type="ECO:0000259" key="3">
    <source>
        <dbReference type="PROSITE" id="PS51178"/>
    </source>
</evidence>
<dbReference type="SMART" id="SM00740">
    <property type="entry name" value="PASTA"/>
    <property type="match status" value="3"/>
</dbReference>
<dbReference type="AlphaFoldDB" id="A0A9D1GHD6"/>
<gene>
    <name evidence="4" type="ORF">IAB60_02735</name>
</gene>